<evidence type="ECO:0000256" key="1">
    <source>
        <dbReference type="SAM" id="MobiDB-lite"/>
    </source>
</evidence>
<gene>
    <name evidence="2" type="ORF">J416_07167</name>
</gene>
<protein>
    <recommendedName>
        <fullName evidence="4">YkyB-like protein</fullName>
    </recommendedName>
</protein>
<dbReference type="STRING" id="1308866.J416_07167"/>
<evidence type="ECO:0000313" key="2">
    <source>
        <dbReference type="EMBL" id="ENH97201.1"/>
    </source>
</evidence>
<comment type="caution">
    <text evidence="2">The sequence shown here is derived from an EMBL/GenBank/DDBJ whole genome shotgun (WGS) entry which is preliminary data.</text>
</comment>
<feature type="region of interest" description="Disordered" evidence="1">
    <location>
        <begin position="120"/>
        <end position="156"/>
    </location>
</feature>
<dbReference type="EMBL" id="APML01000022">
    <property type="protein sequence ID" value="ENH97201.1"/>
    <property type="molecule type" value="Genomic_DNA"/>
</dbReference>
<organism evidence="2 3">
    <name type="scientific">Gracilibacillus halophilus YIM-C55.5</name>
    <dbReference type="NCBI Taxonomy" id="1308866"/>
    <lineage>
        <taxon>Bacteria</taxon>
        <taxon>Bacillati</taxon>
        <taxon>Bacillota</taxon>
        <taxon>Bacilli</taxon>
        <taxon>Bacillales</taxon>
        <taxon>Bacillaceae</taxon>
        <taxon>Gracilibacillus</taxon>
    </lineage>
</organism>
<dbReference type="OrthoDB" id="2360869at2"/>
<evidence type="ECO:0008006" key="4">
    <source>
        <dbReference type="Google" id="ProtNLM"/>
    </source>
</evidence>
<dbReference type="InterPro" id="IPR025552">
    <property type="entry name" value="YkyB"/>
</dbReference>
<dbReference type="PATRIC" id="fig|1308866.3.peg.1446"/>
<sequence length="156" mass="18231">MNEQKYKRNELGQALFIVNRHAKTAPDPSKLYELKKQAMDKLLKDGLAQKMGLHFSNNPKYSRQHSVLLVNIDQYYFHIPPSKEDMKQLTHLGTLDYQYSNPKPAVSLSKAKRILHDYLNKSEPKNHSSPKSHQKRQKPAASQTLSPFYHKRKQQY</sequence>
<evidence type="ECO:0000313" key="3">
    <source>
        <dbReference type="Proteomes" id="UP000012283"/>
    </source>
</evidence>
<accession>N4WVT8</accession>
<reference evidence="2 3" key="1">
    <citation type="submission" date="2013-03" db="EMBL/GenBank/DDBJ databases">
        <title>Draft genome sequence of Gracibacillus halophilus YIM-C55.5, a moderately halophilic and thermophilic organism from the Xiaochaidamu salt lake.</title>
        <authorList>
            <person name="Sugumar T."/>
            <person name="Polireddy D.R."/>
            <person name="Antony A."/>
            <person name="Madhava Y.R."/>
            <person name="Sivakumar N."/>
        </authorList>
    </citation>
    <scope>NUCLEOTIDE SEQUENCE [LARGE SCALE GENOMIC DNA]</scope>
    <source>
        <strain evidence="2 3">YIM-C55.5</strain>
    </source>
</reference>
<dbReference type="eggNOG" id="ENOG50310Y3">
    <property type="taxonomic scope" value="Bacteria"/>
</dbReference>
<name>N4WVT8_9BACI</name>
<keyword evidence="3" id="KW-1185">Reference proteome</keyword>
<dbReference type="AlphaFoldDB" id="N4WVT8"/>
<dbReference type="Pfam" id="PF14177">
    <property type="entry name" value="YkyB"/>
    <property type="match status" value="1"/>
</dbReference>
<dbReference type="Proteomes" id="UP000012283">
    <property type="component" value="Unassembled WGS sequence"/>
</dbReference>
<proteinExistence type="predicted"/>
<feature type="compositionally biased region" description="Basic residues" evidence="1">
    <location>
        <begin position="128"/>
        <end position="138"/>
    </location>
</feature>
<dbReference type="RefSeq" id="WP_003467213.1">
    <property type="nucleotide sequence ID" value="NZ_APML01000022.1"/>
</dbReference>